<dbReference type="PANTHER" id="PTHR12694:SF8">
    <property type="entry name" value="TRANSCRIPTION INITIATION FACTOR IIA SUBUNIT 1"/>
    <property type="match status" value="1"/>
</dbReference>
<dbReference type="SMART" id="SM01371">
    <property type="entry name" value="TFIIA"/>
    <property type="match status" value="1"/>
</dbReference>
<dbReference type="GO" id="GO:0006367">
    <property type="term" value="P:transcription initiation at RNA polymerase II promoter"/>
    <property type="evidence" value="ECO:0007669"/>
    <property type="project" value="InterPro"/>
</dbReference>
<sequence length="285" mass="31613">MSGVNAIADVYRAVIADVINQMKESFLDENIDADILSQLKKEWEDKVMSSGCVDLNPPNHMIPQQQVQIQQQRQQQNIAPPPIRPSPQMIQQQQQRIPPQSQNPPQNVVAAAALQQQLRLAAIGAGNAVSANDQHTLRNLYTQQPGVQVQQQNLGNMQLHHQTQIRAQFPQQTQQQQPQFLLNSHNFQPGQVIMVQQPNGTQVPMSINNLAAGQQIRILPQNPTNSGNSSGNPQLSHMNQLDGNFAAESLTENPSRSEEMVKKVKKFGKLAKNGRKMKVRGEGAS</sequence>
<feature type="non-terminal residue" evidence="2">
    <location>
        <position position="1"/>
    </location>
</feature>
<feature type="region of interest" description="Disordered" evidence="1">
    <location>
        <begin position="219"/>
        <end position="239"/>
    </location>
</feature>
<dbReference type="SUPFAM" id="SSF47396">
    <property type="entry name" value="Transcription factor IIA (TFIIA), alpha-helical domain"/>
    <property type="match status" value="1"/>
</dbReference>
<protein>
    <recommendedName>
        <fullName evidence="4">Transcription initiation factor IIA subunit 1</fullName>
    </recommendedName>
</protein>
<feature type="compositionally biased region" description="Low complexity" evidence="1">
    <location>
        <begin position="86"/>
        <end position="105"/>
    </location>
</feature>
<dbReference type="Proteomes" id="UP001152747">
    <property type="component" value="Unassembled WGS sequence"/>
</dbReference>
<dbReference type="AlphaFoldDB" id="A0A9P1IUJ3"/>
<evidence type="ECO:0000313" key="3">
    <source>
        <dbReference type="Proteomes" id="UP001152747"/>
    </source>
</evidence>
<proteinExistence type="predicted"/>
<evidence type="ECO:0008006" key="4">
    <source>
        <dbReference type="Google" id="ProtNLM"/>
    </source>
</evidence>
<evidence type="ECO:0000313" key="2">
    <source>
        <dbReference type="EMBL" id="CAI5450457.1"/>
    </source>
</evidence>
<accession>A0A9P1IUJ3</accession>
<keyword evidence="3" id="KW-1185">Reference proteome</keyword>
<dbReference type="OrthoDB" id="6275927at2759"/>
<dbReference type="EMBL" id="CANHGI010000005">
    <property type="protein sequence ID" value="CAI5450457.1"/>
    <property type="molecule type" value="Genomic_DNA"/>
</dbReference>
<dbReference type="Pfam" id="PF03153">
    <property type="entry name" value="TFIIA"/>
    <property type="match status" value="1"/>
</dbReference>
<feature type="compositionally biased region" description="Low complexity" evidence="1">
    <location>
        <begin position="62"/>
        <end position="78"/>
    </location>
</feature>
<evidence type="ECO:0000256" key="1">
    <source>
        <dbReference type="SAM" id="MobiDB-lite"/>
    </source>
</evidence>
<dbReference type="PANTHER" id="PTHR12694">
    <property type="entry name" value="TRANSCRIPTION INITIATION FACTOR IIA SUBUNIT 1"/>
    <property type="match status" value="1"/>
</dbReference>
<gene>
    <name evidence="2" type="ORF">CAMP_LOCUS13094</name>
</gene>
<dbReference type="InterPro" id="IPR004855">
    <property type="entry name" value="TFIIA_asu/bsu"/>
</dbReference>
<organism evidence="2 3">
    <name type="scientific">Caenorhabditis angaria</name>
    <dbReference type="NCBI Taxonomy" id="860376"/>
    <lineage>
        <taxon>Eukaryota</taxon>
        <taxon>Metazoa</taxon>
        <taxon>Ecdysozoa</taxon>
        <taxon>Nematoda</taxon>
        <taxon>Chromadorea</taxon>
        <taxon>Rhabditida</taxon>
        <taxon>Rhabditina</taxon>
        <taxon>Rhabditomorpha</taxon>
        <taxon>Rhabditoidea</taxon>
        <taxon>Rhabditidae</taxon>
        <taxon>Peloderinae</taxon>
        <taxon>Caenorhabditis</taxon>
    </lineage>
</organism>
<dbReference type="GO" id="GO:0005672">
    <property type="term" value="C:transcription factor TFIIA complex"/>
    <property type="evidence" value="ECO:0007669"/>
    <property type="project" value="InterPro"/>
</dbReference>
<name>A0A9P1IUJ3_9PELO</name>
<reference evidence="2" key="1">
    <citation type="submission" date="2022-11" db="EMBL/GenBank/DDBJ databases">
        <authorList>
            <person name="Kikuchi T."/>
        </authorList>
    </citation>
    <scope>NUCLEOTIDE SEQUENCE</scope>
    <source>
        <strain evidence="2">PS1010</strain>
    </source>
</reference>
<dbReference type="Gene3D" id="1.10.287.100">
    <property type="match status" value="1"/>
</dbReference>
<comment type="caution">
    <text evidence="2">The sequence shown here is derived from an EMBL/GenBank/DDBJ whole genome shotgun (WGS) entry which is preliminary data.</text>
</comment>
<feature type="region of interest" description="Disordered" evidence="1">
    <location>
        <begin position="58"/>
        <end position="105"/>
    </location>
</feature>